<proteinExistence type="predicted"/>
<organism evidence="1 2">
    <name type="scientific">Actinoallomurus bryophytorum</name>
    <dbReference type="NCBI Taxonomy" id="1490222"/>
    <lineage>
        <taxon>Bacteria</taxon>
        <taxon>Bacillati</taxon>
        <taxon>Actinomycetota</taxon>
        <taxon>Actinomycetes</taxon>
        <taxon>Streptosporangiales</taxon>
        <taxon>Thermomonosporaceae</taxon>
        <taxon>Actinoallomurus</taxon>
    </lineage>
</organism>
<reference evidence="1 2" key="1">
    <citation type="submission" date="2019-06" db="EMBL/GenBank/DDBJ databases">
        <title>Sequencing the genomes of 1000 actinobacteria strains.</title>
        <authorList>
            <person name="Klenk H.-P."/>
        </authorList>
    </citation>
    <scope>NUCLEOTIDE SEQUENCE [LARGE SCALE GENOMIC DNA]</scope>
    <source>
        <strain evidence="1 2">DSM 102200</strain>
    </source>
</reference>
<comment type="caution">
    <text evidence="1">The sequence shown here is derived from an EMBL/GenBank/DDBJ whole genome shotgun (WGS) entry which is preliminary data.</text>
</comment>
<protein>
    <recommendedName>
        <fullName evidence="3">Ferritin-like protein</fullName>
    </recommendedName>
</protein>
<dbReference type="AlphaFoldDB" id="A0A543CDB2"/>
<evidence type="ECO:0008006" key="3">
    <source>
        <dbReference type="Google" id="ProtNLM"/>
    </source>
</evidence>
<dbReference type="Proteomes" id="UP000316096">
    <property type="component" value="Unassembled WGS sequence"/>
</dbReference>
<dbReference type="InterPro" id="IPR006311">
    <property type="entry name" value="TAT_signal"/>
</dbReference>
<accession>A0A543CDB2</accession>
<gene>
    <name evidence="1" type="ORF">FB559_0591</name>
</gene>
<name>A0A543CDB2_9ACTN</name>
<evidence type="ECO:0000313" key="2">
    <source>
        <dbReference type="Proteomes" id="UP000316096"/>
    </source>
</evidence>
<keyword evidence="2" id="KW-1185">Reference proteome</keyword>
<dbReference type="PROSITE" id="PS51318">
    <property type="entry name" value="TAT"/>
    <property type="match status" value="1"/>
</dbReference>
<sequence>MDALRSVTPTRRAVLGGTAAVLATATGCTSVGQADAPLAGPEVALLDGAIQNEARLIALYDAVIAAHQGLSGRLAPLRDHHVQHLAVLKRHYVPGSNTGTATPAPRPAVTAPAREASALSALRSAERKAATAHADEVRRASPGLSQLLAAIGACEAGHAQELT</sequence>
<dbReference type="PROSITE" id="PS51257">
    <property type="entry name" value="PROKAR_LIPOPROTEIN"/>
    <property type="match status" value="1"/>
</dbReference>
<dbReference type="EMBL" id="VFOZ01000001">
    <property type="protein sequence ID" value="TQL95096.1"/>
    <property type="molecule type" value="Genomic_DNA"/>
</dbReference>
<evidence type="ECO:0000313" key="1">
    <source>
        <dbReference type="EMBL" id="TQL95096.1"/>
    </source>
</evidence>